<dbReference type="Proteomes" id="UP000178774">
    <property type="component" value="Unassembled WGS sequence"/>
</dbReference>
<gene>
    <name evidence="1" type="ORF">A2822_00915</name>
</gene>
<sequence>MIGLALIVGAGFYFYASVFPKSQVENVNGGLNTQMPQENDSDAPTVEVEAEVRTEPASGGGLTICADQCGDGICQDRDAYCNSLNCICIENSKECPQDCK</sequence>
<protein>
    <submittedName>
        <fullName evidence="1">Uncharacterized protein</fullName>
    </submittedName>
</protein>
<evidence type="ECO:0000313" key="1">
    <source>
        <dbReference type="EMBL" id="OGZ65802.1"/>
    </source>
</evidence>
<evidence type="ECO:0000313" key="2">
    <source>
        <dbReference type="Proteomes" id="UP000178774"/>
    </source>
</evidence>
<accession>A0A1G2HTD9</accession>
<reference evidence="1 2" key="1">
    <citation type="journal article" date="2016" name="Nat. Commun.">
        <title>Thousands of microbial genomes shed light on interconnected biogeochemical processes in an aquifer system.</title>
        <authorList>
            <person name="Anantharaman K."/>
            <person name="Brown C.T."/>
            <person name="Hug L.A."/>
            <person name="Sharon I."/>
            <person name="Castelle C.J."/>
            <person name="Probst A.J."/>
            <person name="Thomas B.C."/>
            <person name="Singh A."/>
            <person name="Wilkins M.J."/>
            <person name="Karaoz U."/>
            <person name="Brodie E.L."/>
            <person name="Williams K.H."/>
            <person name="Hubbard S.S."/>
            <person name="Banfield J.F."/>
        </authorList>
    </citation>
    <scope>NUCLEOTIDE SEQUENCE [LARGE SCALE GENOMIC DNA]</scope>
</reference>
<comment type="caution">
    <text evidence="1">The sequence shown here is derived from an EMBL/GenBank/DDBJ whole genome shotgun (WGS) entry which is preliminary data.</text>
</comment>
<dbReference type="EMBL" id="MHOP01000013">
    <property type="protein sequence ID" value="OGZ65802.1"/>
    <property type="molecule type" value="Genomic_DNA"/>
</dbReference>
<organism evidence="1 2">
    <name type="scientific">Candidatus Staskawiczbacteria bacterium RIFCSPHIGHO2_01_FULL_41_41</name>
    <dbReference type="NCBI Taxonomy" id="1802203"/>
    <lineage>
        <taxon>Bacteria</taxon>
        <taxon>Candidatus Staskawicziibacteriota</taxon>
    </lineage>
</organism>
<name>A0A1G2HTD9_9BACT</name>
<dbReference type="AlphaFoldDB" id="A0A1G2HTD9"/>
<proteinExistence type="predicted"/>